<name>A0A5C3F939_9BASI</name>
<proteinExistence type="predicted"/>
<feature type="transmembrane region" description="Helical" evidence="2">
    <location>
        <begin position="240"/>
        <end position="264"/>
    </location>
</feature>
<keyword evidence="4" id="KW-1185">Reference proteome</keyword>
<feature type="transmembrane region" description="Helical" evidence="2">
    <location>
        <begin position="53"/>
        <end position="72"/>
    </location>
</feature>
<feature type="transmembrane region" description="Helical" evidence="2">
    <location>
        <begin position="158"/>
        <end position="179"/>
    </location>
</feature>
<evidence type="ECO:0000313" key="4">
    <source>
        <dbReference type="Proteomes" id="UP000323386"/>
    </source>
</evidence>
<feature type="compositionally biased region" description="Basic and acidic residues" evidence="1">
    <location>
        <begin position="492"/>
        <end position="501"/>
    </location>
</feature>
<protein>
    <recommendedName>
        <fullName evidence="5">Transmembrane protein</fullName>
    </recommendedName>
</protein>
<dbReference type="AlphaFoldDB" id="A0A5C3F939"/>
<evidence type="ECO:0000256" key="2">
    <source>
        <dbReference type="SAM" id="Phobius"/>
    </source>
</evidence>
<dbReference type="Proteomes" id="UP000323386">
    <property type="component" value="Unassembled WGS sequence"/>
</dbReference>
<gene>
    <name evidence="3" type="ORF">PSFLO_06455</name>
</gene>
<feature type="transmembrane region" description="Helical" evidence="2">
    <location>
        <begin position="116"/>
        <end position="138"/>
    </location>
</feature>
<feature type="compositionally biased region" description="Polar residues" evidence="1">
    <location>
        <begin position="480"/>
        <end position="491"/>
    </location>
</feature>
<keyword evidence="2" id="KW-0472">Membrane</keyword>
<dbReference type="EMBL" id="OOIP01000023">
    <property type="protein sequence ID" value="SPO40973.1"/>
    <property type="molecule type" value="Genomic_DNA"/>
</dbReference>
<evidence type="ECO:0008006" key="5">
    <source>
        <dbReference type="Google" id="ProtNLM"/>
    </source>
</evidence>
<sequence length="591" mass="65034">MSMPVSQLGQFPGLPVLNNSTVAGLTLYGWEFLSTLIDEIHIYKTPSWRSPQVILFALNRCVSLAAMILSAYATWSTSTRKPCLPYLCIAIGMVMIPAISIFSWRTVAIWRRDRRIIRVMATMSTCLFILAAGVVGTADYRTRPEGGCVSTVAVRIDASLVLLSGMIVYELVVVVLITAKLWENHRMGTSEARAASSRFPTTPPPTLSERRRAKGATAVMRWSRAAMHWVRMQSHLSTALVFRLATNGMLYCTLVFACLAVSLIDITRGDPRYPALMVPLLSPLLCVICQRLMLLEIRGVWEGDSSYRQGVRRSGGASGWSDQPRAGVAALRGSDEAAAFSSFSPGTKAGASSRFSSPTIEAEEIARQRLMNLSRVFEVGCNHPRPSAARVGIPSSSSRPSDLMLASDFSKVRDDVRTGSIPTPRSQTRFEVVWTTSTEDTETVEERSCAATLPSSSTLSLQQALTLPVEGRARLHRHVSFSNPDFSSSGQRDGDARHEGDQLEELQMVRIDSRDELAMRDDPALHWSTIQQICEPTRSRERRPTANELVSSMSHEARMLSLRMAGLDAAHLVCDTSVPSNLCHPSREADV</sequence>
<evidence type="ECO:0000256" key="1">
    <source>
        <dbReference type="SAM" id="MobiDB-lite"/>
    </source>
</evidence>
<feature type="region of interest" description="Disordered" evidence="1">
    <location>
        <begin position="478"/>
        <end position="503"/>
    </location>
</feature>
<accession>A0A5C3F939</accession>
<organism evidence="3 4">
    <name type="scientific">Pseudozyma flocculosa</name>
    <dbReference type="NCBI Taxonomy" id="84751"/>
    <lineage>
        <taxon>Eukaryota</taxon>
        <taxon>Fungi</taxon>
        <taxon>Dikarya</taxon>
        <taxon>Basidiomycota</taxon>
        <taxon>Ustilaginomycotina</taxon>
        <taxon>Ustilaginomycetes</taxon>
        <taxon>Ustilaginales</taxon>
        <taxon>Ustilaginaceae</taxon>
        <taxon>Pseudozyma</taxon>
    </lineage>
</organism>
<evidence type="ECO:0000313" key="3">
    <source>
        <dbReference type="EMBL" id="SPO40973.1"/>
    </source>
</evidence>
<feature type="transmembrane region" description="Helical" evidence="2">
    <location>
        <begin position="84"/>
        <end position="104"/>
    </location>
</feature>
<dbReference type="OrthoDB" id="3346251at2759"/>
<reference evidence="3 4" key="1">
    <citation type="submission" date="2018-03" db="EMBL/GenBank/DDBJ databases">
        <authorList>
            <person name="Guldener U."/>
        </authorList>
    </citation>
    <scope>NUCLEOTIDE SEQUENCE [LARGE SCALE GENOMIC DNA]</scope>
    <source>
        <strain evidence="3 4">DAOM196992</strain>
    </source>
</reference>
<keyword evidence="2" id="KW-1133">Transmembrane helix</keyword>
<keyword evidence="2" id="KW-0812">Transmembrane</keyword>